<dbReference type="EMBL" id="CP065725">
    <property type="protein sequence ID" value="QPT39816.1"/>
    <property type="molecule type" value="Genomic_DNA"/>
</dbReference>
<dbReference type="OrthoDB" id="9796196at2"/>
<evidence type="ECO:0000256" key="8">
    <source>
        <dbReference type="ARBA" id="ARBA00023235"/>
    </source>
</evidence>
<evidence type="ECO:0000256" key="9">
    <source>
        <dbReference type="HAMAP-Rule" id="MF_00135"/>
    </source>
</evidence>
<evidence type="ECO:0000256" key="5">
    <source>
        <dbReference type="ARBA" id="ARBA00022605"/>
    </source>
</evidence>
<protein>
    <recommendedName>
        <fullName evidence="4 9">N-(5'-phosphoribosyl)anthranilate isomerase</fullName>
        <shortName evidence="9">PRAI</shortName>
        <ecNumber evidence="3 9">5.3.1.24</ecNumber>
    </recommendedName>
</protein>
<gene>
    <name evidence="9 12" type="primary">trpF</name>
    <name evidence="11" type="ORF">I6G29_11945</name>
    <name evidence="12" type="ORF">NCTC11997_02461</name>
</gene>
<dbReference type="EMBL" id="UGSB01000001">
    <property type="protein sequence ID" value="SUA57642.1"/>
    <property type="molecule type" value="Genomic_DNA"/>
</dbReference>
<evidence type="ECO:0000256" key="3">
    <source>
        <dbReference type="ARBA" id="ARBA00012572"/>
    </source>
</evidence>
<proteinExistence type="inferred from homology"/>
<comment type="catalytic activity">
    <reaction evidence="1 9">
        <text>N-(5-phospho-beta-D-ribosyl)anthranilate = 1-(2-carboxyphenylamino)-1-deoxy-D-ribulose 5-phosphate</text>
        <dbReference type="Rhea" id="RHEA:21540"/>
        <dbReference type="ChEBI" id="CHEBI:18277"/>
        <dbReference type="ChEBI" id="CHEBI:58613"/>
        <dbReference type="EC" id="5.3.1.24"/>
    </reaction>
</comment>
<dbReference type="STRING" id="1122619.GCA_000373745_02207"/>
<dbReference type="GO" id="GO:0000162">
    <property type="term" value="P:L-tryptophan biosynthetic process"/>
    <property type="evidence" value="ECO:0007669"/>
    <property type="project" value="UniProtKB-UniRule"/>
</dbReference>
<evidence type="ECO:0000256" key="2">
    <source>
        <dbReference type="ARBA" id="ARBA00004664"/>
    </source>
</evidence>
<evidence type="ECO:0000256" key="7">
    <source>
        <dbReference type="ARBA" id="ARBA00023141"/>
    </source>
</evidence>
<dbReference type="InterPro" id="IPR011060">
    <property type="entry name" value="RibuloseP-bd_barrel"/>
</dbReference>
<dbReference type="SUPFAM" id="SSF51366">
    <property type="entry name" value="Ribulose-phoshate binding barrel"/>
    <property type="match status" value="1"/>
</dbReference>
<feature type="domain" description="N-(5'phosphoribosyl) anthranilate isomerase (PRAI)" evidence="10">
    <location>
        <begin position="8"/>
        <end position="209"/>
    </location>
</feature>
<reference evidence="11 14" key="2">
    <citation type="submission" date="2020-12" db="EMBL/GenBank/DDBJ databases">
        <title>FDA dAtabase for Regulatory Grade micrObial Sequences (FDA-ARGOS): Supporting development and validation of Infectious Disease Dx tests.</title>
        <authorList>
            <person name="Sproer C."/>
            <person name="Gronow S."/>
            <person name="Severitt S."/>
            <person name="Schroder I."/>
            <person name="Tallon L."/>
            <person name="Sadzewicz L."/>
            <person name="Zhao X."/>
            <person name="Boylan J."/>
            <person name="Ott S."/>
            <person name="Bowen H."/>
            <person name="Vavikolanu K."/>
            <person name="Mehta A."/>
            <person name="Aluvathingal J."/>
            <person name="Nadendla S."/>
            <person name="Lowell S."/>
            <person name="Myers T."/>
            <person name="Yan Y."/>
            <person name="Sichtig H."/>
        </authorList>
    </citation>
    <scope>NUCLEOTIDE SEQUENCE [LARGE SCALE GENOMIC DNA]</scope>
    <source>
        <strain evidence="11 14">FDAARGOS_872</strain>
    </source>
</reference>
<keyword evidence="14" id="KW-1185">Reference proteome</keyword>
<dbReference type="InterPro" id="IPR013785">
    <property type="entry name" value="Aldolase_TIM"/>
</dbReference>
<dbReference type="Pfam" id="PF00697">
    <property type="entry name" value="PRAI"/>
    <property type="match status" value="1"/>
</dbReference>
<evidence type="ECO:0000313" key="12">
    <source>
        <dbReference type="EMBL" id="SUA57642.1"/>
    </source>
</evidence>
<dbReference type="Proteomes" id="UP000594903">
    <property type="component" value="Chromosome"/>
</dbReference>
<dbReference type="RefSeq" id="WP_018575390.1">
    <property type="nucleotide sequence ID" value="NZ_CP065725.1"/>
</dbReference>
<evidence type="ECO:0000256" key="1">
    <source>
        <dbReference type="ARBA" id="ARBA00001164"/>
    </source>
</evidence>
<comment type="pathway">
    <text evidence="2 9">Amino-acid biosynthesis; L-tryptophan biosynthesis; L-tryptophan from chorismate: step 3/5.</text>
</comment>
<dbReference type="GO" id="GO:0004640">
    <property type="term" value="F:phosphoribosylanthranilate isomerase activity"/>
    <property type="evidence" value="ECO:0007669"/>
    <property type="project" value="UniProtKB-UniRule"/>
</dbReference>
<dbReference type="InterPro" id="IPR044643">
    <property type="entry name" value="TrpF_fam"/>
</dbReference>
<keyword evidence="5 9" id="KW-0028">Amino-acid biosynthesis</keyword>
<name>A0A378XIV2_9BURK</name>
<evidence type="ECO:0000259" key="10">
    <source>
        <dbReference type="Pfam" id="PF00697"/>
    </source>
</evidence>
<evidence type="ECO:0000313" key="13">
    <source>
        <dbReference type="Proteomes" id="UP000254603"/>
    </source>
</evidence>
<evidence type="ECO:0000256" key="6">
    <source>
        <dbReference type="ARBA" id="ARBA00022822"/>
    </source>
</evidence>
<dbReference type="InterPro" id="IPR001240">
    <property type="entry name" value="PRAI_dom"/>
</dbReference>
<dbReference type="AlphaFoldDB" id="A0A378XIV2"/>
<dbReference type="EC" id="5.3.1.24" evidence="3 9"/>
<keyword evidence="8 9" id="KW-0413">Isomerase</keyword>
<dbReference type="PANTHER" id="PTHR42894">
    <property type="entry name" value="N-(5'-PHOSPHORIBOSYL)ANTHRANILATE ISOMERASE"/>
    <property type="match status" value="1"/>
</dbReference>
<comment type="similarity">
    <text evidence="9">Belongs to the TrpF family.</text>
</comment>
<evidence type="ECO:0000256" key="4">
    <source>
        <dbReference type="ARBA" id="ARBA00022272"/>
    </source>
</evidence>
<reference evidence="12 13" key="1">
    <citation type="submission" date="2018-06" db="EMBL/GenBank/DDBJ databases">
        <authorList>
            <consortium name="Pathogen Informatics"/>
            <person name="Doyle S."/>
        </authorList>
    </citation>
    <scope>NUCLEOTIDE SEQUENCE [LARGE SCALE GENOMIC DNA]</scope>
    <source>
        <strain evidence="12 13">NCTC11997</strain>
    </source>
</reference>
<keyword evidence="7 9" id="KW-0057">Aromatic amino acid biosynthesis</keyword>
<dbReference type="UniPathway" id="UPA00035">
    <property type="reaction ID" value="UER00042"/>
</dbReference>
<dbReference type="NCBIfam" id="NF002298">
    <property type="entry name" value="PRK01222.1-4"/>
    <property type="match status" value="1"/>
</dbReference>
<evidence type="ECO:0000313" key="11">
    <source>
        <dbReference type="EMBL" id="QPT39816.1"/>
    </source>
</evidence>
<dbReference type="HAMAP" id="MF_00135">
    <property type="entry name" value="PRAI"/>
    <property type="match status" value="1"/>
</dbReference>
<dbReference type="Gene3D" id="3.20.20.70">
    <property type="entry name" value="Aldolase class I"/>
    <property type="match status" value="1"/>
</dbReference>
<dbReference type="CDD" id="cd00405">
    <property type="entry name" value="PRAI"/>
    <property type="match status" value="1"/>
</dbReference>
<accession>A0A378XIV2</accession>
<dbReference type="Proteomes" id="UP000254603">
    <property type="component" value="Unassembled WGS sequence"/>
</dbReference>
<sequence>MTYRTRVKFCGITRSEDVRLAVDLGADALGFILYPKSKRALSLEQLKPLVASVPVWVSSVVLLVNSTVTEINEVIEKIRPNYLQFHGDETAAFCEQFNYPYLRAIRVGAPGISTPEEIARVAAQYQQAKAFIFDAYSPGYGGAGISFDTDLLNVVRDQQAKEKIIIAGGLHPQNIRSFVQKYQPFGVDLCSGVESSPGHKDPVKMQRFMSELALGQAPLRV</sequence>
<organism evidence="12 13">
    <name type="scientific">Oligella ureolytica</name>
    <dbReference type="NCBI Taxonomy" id="90244"/>
    <lineage>
        <taxon>Bacteria</taxon>
        <taxon>Pseudomonadati</taxon>
        <taxon>Pseudomonadota</taxon>
        <taxon>Betaproteobacteria</taxon>
        <taxon>Burkholderiales</taxon>
        <taxon>Alcaligenaceae</taxon>
        <taxon>Oligella</taxon>
    </lineage>
</organism>
<dbReference type="PANTHER" id="PTHR42894:SF1">
    <property type="entry name" value="N-(5'-PHOSPHORIBOSYL)ANTHRANILATE ISOMERASE"/>
    <property type="match status" value="1"/>
</dbReference>
<evidence type="ECO:0000313" key="14">
    <source>
        <dbReference type="Proteomes" id="UP000594903"/>
    </source>
</evidence>
<keyword evidence="6 9" id="KW-0822">Tryptophan biosynthesis</keyword>